<protein>
    <submittedName>
        <fullName evidence="3">Plasmin and fibronectin-binding protein A protein, Adhesion, Fibronectin, Plasminogen.95A</fullName>
    </submittedName>
</protein>
<dbReference type="GO" id="GO:0051701">
    <property type="term" value="P:biological process involved in interaction with host"/>
    <property type="evidence" value="ECO:0007669"/>
    <property type="project" value="UniProtKB-ARBA"/>
</dbReference>
<evidence type="ECO:0000313" key="3">
    <source>
        <dbReference type="EMBL" id="DAD78548.1"/>
    </source>
</evidence>
<sequence>MKTIIVNPNNTMSTIQKALDTKGSNIIFSPGIYNITAPLFIDSGVKIIGDKAILRQAGKINHLLMTRTYKNTTAYFGAHDITIEGLTFEAMAKYKTKLNLVTLWHARDVTLRNITMLDAYMFHAIEINSSKGVLVENSSFLGYYSDSKADFREQIQIDFASESALFLFTKGSKCYDNTCCEDITIRGCTFDSHKSDNRIIRPAASQCIGNHCQPSNGRKHKNILIENNMFNGIGSTNPKGCAINLTAMDNVTIRNNAATGFARFAIAKKNYKYSYDKNGRKVQPTLQDGTCKNISLINNKVTNPSWSYNAYEFYREKGC</sequence>
<reference evidence="3" key="1">
    <citation type="journal article" date="2021" name="Proc. Natl. Acad. Sci. U.S.A.">
        <title>A Catalog of Tens of Thousands of Viruses from Human Metagenomes Reveals Hidden Associations with Chronic Diseases.</title>
        <authorList>
            <person name="Tisza M.J."/>
            <person name="Buck C.B."/>
        </authorList>
    </citation>
    <scope>NUCLEOTIDE SEQUENCE</scope>
    <source>
        <strain evidence="3">CtCiv1</strain>
    </source>
</reference>
<keyword evidence="2" id="KW-0946">Virion</keyword>
<comment type="subcellular location">
    <subcellularLocation>
        <location evidence="1">Virion</location>
    </subcellularLocation>
</comment>
<accession>A0A8S5M8K9</accession>
<dbReference type="Gene3D" id="2.160.20.10">
    <property type="entry name" value="Single-stranded right-handed beta-helix, Pectin lyase-like"/>
    <property type="match status" value="1"/>
</dbReference>
<organism evidence="3">
    <name type="scientific">Caudovirales sp. ctCiv1</name>
    <dbReference type="NCBI Taxonomy" id="2826769"/>
    <lineage>
        <taxon>Viruses</taxon>
        <taxon>Duplodnaviria</taxon>
        <taxon>Heunggongvirae</taxon>
        <taxon>Uroviricota</taxon>
        <taxon>Caudoviricetes</taxon>
    </lineage>
</organism>
<dbReference type="SUPFAM" id="SSF51126">
    <property type="entry name" value="Pectin lyase-like"/>
    <property type="match status" value="1"/>
</dbReference>
<evidence type="ECO:0000256" key="2">
    <source>
        <dbReference type="ARBA" id="ARBA00022844"/>
    </source>
</evidence>
<proteinExistence type="predicted"/>
<evidence type="ECO:0000256" key="1">
    <source>
        <dbReference type="ARBA" id="ARBA00004328"/>
    </source>
</evidence>
<name>A0A8S5M8K9_9CAUD</name>
<dbReference type="InterPro" id="IPR012334">
    <property type="entry name" value="Pectin_lyas_fold"/>
</dbReference>
<dbReference type="GO" id="GO:0019058">
    <property type="term" value="P:viral life cycle"/>
    <property type="evidence" value="ECO:0007669"/>
    <property type="project" value="UniProtKB-ARBA"/>
</dbReference>
<dbReference type="EMBL" id="BK014846">
    <property type="protein sequence ID" value="DAD78548.1"/>
    <property type="molecule type" value="Genomic_DNA"/>
</dbReference>
<dbReference type="InterPro" id="IPR011050">
    <property type="entry name" value="Pectin_lyase_fold/virulence"/>
</dbReference>
<dbReference type="GO" id="GO:0044423">
    <property type="term" value="C:virion component"/>
    <property type="evidence" value="ECO:0007669"/>
    <property type="project" value="UniProtKB-KW"/>
</dbReference>